<evidence type="ECO:0000313" key="1">
    <source>
        <dbReference type="EMBL" id="KAA6352404.1"/>
    </source>
</evidence>
<dbReference type="AlphaFoldDB" id="A0A5J4T200"/>
<accession>A0A5J4T200</accession>
<organism evidence="1">
    <name type="scientific">termite gut metagenome</name>
    <dbReference type="NCBI Taxonomy" id="433724"/>
    <lineage>
        <taxon>unclassified sequences</taxon>
        <taxon>metagenomes</taxon>
        <taxon>organismal metagenomes</taxon>
    </lineage>
</organism>
<name>A0A5J4T200_9ZZZZ</name>
<dbReference type="EMBL" id="SNRY01000003">
    <property type="protein sequence ID" value="KAA6352404.1"/>
    <property type="molecule type" value="Genomic_DNA"/>
</dbReference>
<comment type="caution">
    <text evidence="1">The sequence shown here is derived from an EMBL/GenBank/DDBJ whole genome shotgun (WGS) entry which is preliminary data.</text>
</comment>
<proteinExistence type="predicted"/>
<sequence length="62" mass="7163">MHDLVRARKIPRDMGSISVEKIGKAFKNQGYENKSKKGVFDGKKDSRRGYYVIPLYDVQKES</sequence>
<protein>
    <submittedName>
        <fullName evidence="1">Uncharacterized protein</fullName>
    </submittedName>
</protein>
<reference evidence="1" key="1">
    <citation type="submission" date="2019-03" db="EMBL/GenBank/DDBJ databases">
        <title>Single cell metagenomics reveals metabolic interactions within the superorganism composed of flagellate Streblomastix strix and complex community of Bacteroidetes bacteria on its surface.</title>
        <authorList>
            <person name="Treitli S.C."/>
            <person name="Kolisko M."/>
            <person name="Husnik F."/>
            <person name="Keeling P."/>
            <person name="Hampl V."/>
        </authorList>
    </citation>
    <scope>NUCLEOTIDE SEQUENCE</scope>
    <source>
        <strain evidence="1">STM</strain>
    </source>
</reference>
<gene>
    <name evidence="1" type="ORF">EZS27_000354</name>
</gene>